<evidence type="ECO:0000256" key="1">
    <source>
        <dbReference type="SAM" id="Phobius"/>
    </source>
</evidence>
<keyword evidence="3" id="KW-1185">Reference proteome</keyword>
<dbReference type="EMBL" id="MWIH01000010">
    <property type="protein sequence ID" value="OQO88989.1"/>
    <property type="molecule type" value="Genomic_DNA"/>
</dbReference>
<proteinExistence type="predicted"/>
<organism evidence="2 3">
    <name type="scientific">Saccharomonospora piscinae</name>
    <dbReference type="NCBI Taxonomy" id="687388"/>
    <lineage>
        <taxon>Bacteria</taxon>
        <taxon>Bacillati</taxon>
        <taxon>Actinomycetota</taxon>
        <taxon>Actinomycetes</taxon>
        <taxon>Pseudonocardiales</taxon>
        <taxon>Pseudonocardiaceae</taxon>
        <taxon>Saccharomonospora</taxon>
    </lineage>
</organism>
<keyword evidence="1" id="KW-1133">Transmembrane helix</keyword>
<sequence>MSHEITQPTPVRLASTYIPELSGMVILGGLVPAFTVPAAAALAIVPAAALGVQEAHRLGCNARARIASARHRRNREIAAAEREDVEEVQA</sequence>
<dbReference type="Proteomes" id="UP000192591">
    <property type="component" value="Unassembled WGS sequence"/>
</dbReference>
<dbReference type="AlphaFoldDB" id="A0A1V8ZVQ1"/>
<protein>
    <submittedName>
        <fullName evidence="2">Uncharacterized protein</fullName>
    </submittedName>
</protein>
<reference evidence="2 3" key="1">
    <citation type="submission" date="2017-02" db="EMBL/GenBank/DDBJ databases">
        <title>Draft genome of Saccharomonospora sp. 154.</title>
        <authorList>
            <person name="Alonso-Carmona G.S."/>
            <person name="De La Haba R."/>
            <person name="Vera-Gargallo B."/>
            <person name="Sandoval-Trujillo A.H."/>
            <person name="Ramirez-Duran N."/>
            <person name="Ventosa A."/>
        </authorList>
    </citation>
    <scope>NUCLEOTIDE SEQUENCE [LARGE SCALE GENOMIC DNA]</scope>
    <source>
        <strain evidence="2 3">LRS4.154</strain>
    </source>
</reference>
<name>A0A1V8ZVQ1_SACPI</name>
<comment type="caution">
    <text evidence="2">The sequence shown here is derived from an EMBL/GenBank/DDBJ whole genome shotgun (WGS) entry which is preliminary data.</text>
</comment>
<evidence type="ECO:0000313" key="2">
    <source>
        <dbReference type="EMBL" id="OQO88989.1"/>
    </source>
</evidence>
<feature type="transmembrane region" description="Helical" evidence="1">
    <location>
        <begin position="25"/>
        <end position="49"/>
    </location>
</feature>
<dbReference type="STRING" id="1962155.B1813_22825"/>
<accession>A0A1V8ZVQ1</accession>
<keyword evidence="1" id="KW-0812">Transmembrane</keyword>
<evidence type="ECO:0000313" key="3">
    <source>
        <dbReference type="Proteomes" id="UP000192591"/>
    </source>
</evidence>
<gene>
    <name evidence="2" type="ORF">B1813_22825</name>
</gene>
<keyword evidence="1" id="KW-0472">Membrane</keyword>
<dbReference type="RefSeq" id="WP_081195515.1">
    <property type="nucleotide sequence ID" value="NZ_MWIH01000010.1"/>
</dbReference>